<dbReference type="Proteomes" id="UP001164803">
    <property type="component" value="Chromosome"/>
</dbReference>
<keyword evidence="2" id="KW-1185">Reference proteome</keyword>
<gene>
    <name evidence="1" type="ORF">NZD86_10735</name>
</gene>
<reference evidence="1" key="1">
    <citation type="submission" date="2022-08" db="EMBL/GenBank/DDBJ databases">
        <title>Alicyclobacillus dauci DSM2870, complete genome.</title>
        <authorList>
            <person name="Wang Q."/>
            <person name="Cai R."/>
            <person name="Wang Z."/>
        </authorList>
    </citation>
    <scope>NUCLEOTIDE SEQUENCE</scope>
    <source>
        <strain evidence="1">DSM 28700</strain>
    </source>
</reference>
<accession>A0ABY6Z7V8</accession>
<proteinExistence type="predicted"/>
<dbReference type="EMBL" id="CP104064">
    <property type="protein sequence ID" value="WAH38912.1"/>
    <property type="molecule type" value="Genomic_DNA"/>
</dbReference>
<sequence length="60" mass="6849">MASSSHAVHCPNCNNTWFREEHLVQVDSSVVVREDLPVSARTVAEEYRYVCTECNTVLKH</sequence>
<dbReference type="RefSeq" id="WP_268046522.1">
    <property type="nucleotide sequence ID" value="NZ_CP104064.1"/>
</dbReference>
<protein>
    <submittedName>
        <fullName evidence="1">Uncharacterized protein</fullName>
    </submittedName>
</protein>
<evidence type="ECO:0000313" key="1">
    <source>
        <dbReference type="EMBL" id="WAH38912.1"/>
    </source>
</evidence>
<organism evidence="1 2">
    <name type="scientific">Alicyclobacillus dauci</name>
    <dbReference type="NCBI Taxonomy" id="1475485"/>
    <lineage>
        <taxon>Bacteria</taxon>
        <taxon>Bacillati</taxon>
        <taxon>Bacillota</taxon>
        <taxon>Bacilli</taxon>
        <taxon>Bacillales</taxon>
        <taxon>Alicyclobacillaceae</taxon>
        <taxon>Alicyclobacillus</taxon>
    </lineage>
</organism>
<name>A0ABY6Z7V8_9BACL</name>
<evidence type="ECO:0000313" key="2">
    <source>
        <dbReference type="Proteomes" id="UP001164803"/>
    </source>
</evidence>